<dbReference type="AlphaFoldDB" id="A0A0C3S6B3"/>
<dbReference type="OrthoDB" id="3225069at2759"/>
<dbReference type="Gene3D" id="3.80.10.10">
    <property type="entry name" value="Ribonuclease Inhibitor"/>
    <property type="match status" value="1"/>
</dbReference>
<evidence type="ECO:0000313" key="2">
    <source>
        <dbReference type="Proteomes" id="UP000053257"/>
    </source>
</evidence>
<evidence type="ECO:0008006" key="3">
    <source>
        <dbReference type="Google" id="ProtNLM"/>
    </source>
</evidence>
<evidence type="ECO:0000313" key="1">
    <source>
        <dbReference type="EMBL" id="KIP11746.1"/>
    </source>
</evidence>
<dbReference type="Gene3D" id="1.20.1280.50">
    <property type="match status" value="1"/>
</dbReference>
<organism evidence="1 2">
    <name type="scientific">Phlebiopsis gigantea (strain 11061_1 CR5-6)</name>
    <name type="common">White-rot fungus</name>
    <name type="synonym">Peniophora gigantea</name>
    <dbReference type="NCBI Taxonomy" id="745531"/>
    <lineage>
        <taxon>Eukaryota</taxon>
        <taxon>Fungi</taxon>
        <taxon>Dikarya</taxon>
        <taxon>Basidiomycota</taxon>
        <taxon>Agaricomycotina</taxon>
        <taxon>Agaricomycetes</taxon>
        <taxon>Polyporales</taxon>
        <taxon>Phanerochaetaceae</taxon>
        <taxon>Phlebiopsis</taxon>
    </lineage>
</organism>
<sequence>MFMYPPSMQTWSTTPDTLLIRIFEYGALAALHDRDLPFAILATHICRRWRSLALLSPSVWCKLPVHPRRAGLTKFLLNHVGTTAPISISIHVGAGGSAHGQQNKDLKLVFAHARRIAGLYVRVHSGASGVFVASLFSGPSRLELPALEHLELISATPDGNDQLSIPLFVESTFPLRSVVLYRADFWCRSEIFTGLTRLTWAIHVSRIPPLSYASLRDLALACPALEHLKLDGVFPILSEGVSYPKLHWDSLHTLELAMDQTPTSEKALANHPRYAADFLALFSLPALRVFAFASGWRVAWAEFWRALPVLARTLPALRTLRLAATTHDDVSDASPALFAAFAQLRCLTLAARPRQLRAFLRPWIASAVAGTGWPDLELLTLRWADGGAGAVDRGIADDVALIESMHKAARTSFEVFWDSGYVRPIP</sequence>
<dbReference type="Proteomes" id="UP000053257">
    <property type="component" value="Unassembled WGS sequence"/>
</dbReference>
<accession>A0A0C3S6B3</accession>
<keyword evidence="2" id="KW-1185">Reference proteome</keyword>
<protein>
    <recommendedName>
        <fullName evidence="3">F-box domain-containing protein</fullName>
    </recommendedName>
</protein>
<proteinExistence type="predicted"/>
<dbReference type="EMBL" id="KN840444">
    <property type="protein sequence ID" value="KIP11746.1"/>
    <property type="molecule type" value="Genomic_DNA"/>
</dbReference>
<dbReference type="InterPro" id="IPR032675">
    <property type="entry name" value="LRR_dom_sf"/>
</dbReference>
<name>A0A0C3S6B3_PHLG1</name>
<reference evidence="1 2" key="1">
    <citation type="journal article" date="2014" name="PLoS Genet.">
        <title>Analysis of the Phlebiopsis gigantea genome, transcriptome and secretome provides insight into its pioneer colonization strategies of wood.</title>
        <authorList>
            <person name="Hori C."/>
            <person name="Ishida T."/>
            <person name="Igarashi K."/>
            <person name="Samejima M."/>
            <person name="Suzuki H."/>
            <person name="Master E."/>
            <person name="Ferreira P."/>
            <person name="Ruiz-Duenas F.J."/>
            <person name="Held B."/>
            <person name="Canessa P."/>
            <person name="Larrondo L.F."/>
            <person name="Schmoll M."/>
            <person name="Druzhinina I.S."/>
            <person name="Kubicek C.P."/>
            <person name="Gaskell J.A."/>
            <person name="Kersten P."/>
            <person name="St John F."/>
            <person name="Glasner J."/>
            <person name="Sabat G."/>
            <person name="Splinter BonDurant S."/>
            <person name="Syed K."/>
            <person name="Yadav J."/>
            <person name="Mgbeahuruike A.C."/>
            <person name="Kovalchuk A."/>
            <person name="Asiegbu F.O."/>
            <person name="Lackner G."/>
            <person name="Hoffmeister D."/>
            <person name="Rencoret J."/>
            <person name="Gutierrez A."/>
            <person name="Sun H."/>
            <person name="Lindquist E."/>
            <person name="Barry K."/>
            <person name="Riley R."/>
            <person name="Grigoriev I.V."/>
            <person name="Henrissat B."/>
            <person name="Kues U."/>
            <person name="Berka R.M."/>
            <person name="Martinez A.T."/>
            <person name="Covert S.F."/>
            <person name="Blanchette R.A."/>
            <person name="Cullen D."/>
        </authorList>
    </citation>
    <scope>NUCLEOTIDE SEQUENCE [LARGE SCALE GENOMIC DNA]</scope>
    <source>
        <strain evidence="1 2">11061_1 CR5-6</strain>
    </source>
</reference>
<gene>
    <name evidence="1" type="ORF">PHLGIDRAFT_439106</name>
</gene>
<dbReference type="HOGENOM" id="CLU_637939_0_0_1"/>
<dbReference type="STRING" id="745531.A0A0C3S6B3"/>